<dbReference type="AlphaFoldDB" id="A0A5B7H6N7"/>
<dbReference type="EMBL" id="VSRR010023580">
    <property type="protein sequence ID" value="MPC65606.1"/>
    <property type="molecule type" value="Genomic_DNA"/>
</dbReference>
<protein>
    <submittedName>
        <fullName evidence="1">Uncharacterized protein</fullName>
    </submittedName>
</protein>
<comment type="caution">
    <text evidence="1">The sequence shown here is derived from an EMBL/GenBank/DDBJ whole genome shotgun (WGS) entry which is preliminary data.</text>
</comment>
<reference evidence="1 2" key="1">
    <citation type="submission" date="2019-05" db="EMBL/GenBank/DDBJ databases">
        <title>Another draft genome of Portunus trituberculatus and its Hox gene families provides insights of decapod evolution.</title>
        <authorList>
            <person name="Jeong J.-H."/>
            <person name="Song I."/>
            <person name="Kim S."/>
            <person name="Choi T."/>
            <person name="Kim D."/>
            <person name="Ryu S."/>
            <person name="Kim W."/>
        </authorList>
    </citation>
    <scope>NUCLEOTIDE SEQUENCE [LARGE SCALE GENOMIC DNA]</scope>
    <source>
        <tissue evidence="1">Muscle</tissue>
    </source>
</reference>
<accession>A0A5B7H6N7</accession>
<organism evidence="1 2">
    <name type="scientific">Portunus trituberculatus</name>
    <name type="common">Swimming crab</name>
    <name type="synonym">Neptunus trituberculatus</name>
    <dbReference type="NCBI Taxonomy" id="210409"/>
    <lineage>
        <taxon>Eukaryota</taxon>
        <taxon>Metazoa</taxon>
        <taxon>Ecdysozoa</taxon>
        <taxon>Arthropoda</taxon>
        <taxon>Crustacea</taxon>
        <taxon>Multicrustacea</taxon>
        <taxon>Malacostraca</taxon>
        <taxon>Eumalacostraca</taxon>
        <taxon>Eucarida</taxon>
        <taxon>Decapoda</taxon>
        <taxon>Pleocyemata</taxon>
        <taxon>Brachyura</taxon>
        <taxon>Eubrachyura</taxon>
        <taxon>Portunoidea</taxon>
        <taxon>Portunidae</taxon>
        <taxon>Portuninae</taxon>
        <taxon>Portunus</taxon>
    </lineage>
</organism>
<name>A0A5B7H6N7_PORTR</name>
<evidence type="ECO:0000313" key="1">
    <source>
        <dbReference type="EMBL" id="MPC65606.1"/>
    </source>
</evidence>
<proteinExistence type="predicted"/>
<gene>
    <name evidence="1" type="ORF">E2C01_059744</name>
</gene>
<evidence type="ECO:0000313" key="2">
    <source>
        <dbReference type="Proteomes" id="UP000324222"/>
    </source>
</evidence>
<sequence>MQFYSPDISSLIIFLLAYLVTQYSGDSITPLAKMKPRAAEASTVSRGVPVTILELILPRSKLSEGGKVLLSCSELLYTGDNDSLVK</sequence>
<dbReference type="Proteomes" id="UP000324222">
    <property type="component" value="Unassembled WGS sequence"/>
</dbReference>
<keyword evidence="2" id="KW-1185">Reference proteome</keyword>